<dbReference type="PaxDb" id="411902-CLOBOL_05285"/>
<dbReference type="Proteomes" id="UP000005396">
    <property type="component" value="Unassembled WGS sequence"/>
</dbReference>
<dbReference type="HOGENOM" id="CLU_3231709_0_0_9"/>
<dbReference type="AlphaFoldDB" id="A8RZ07"/>
<evidence type="ECO:0000313" key="1">
    <source>
        <dbReference type="EMBL" id="EDP14742.1"/>
    </source>
</evidence>
<proteinExistence type="predicted"/>
<accession>A8RZ07</accession>
<sequence length="43" mass="4896">MSTCIKNRIIMISKMAKCLNLQGFFEKQREVSGGKTSKKSLFL</sequence>
<dbReference type="EMBL" id="ABCC02000039">
    <property type="protein sequence ID" value="EDP14742.1"/>
    <property type="molecule type" value="Genomic_DNA"/>
</dbReference>
<reference evidence="1 2" key="1">
    <citation type="submission" date="2007-08" db="EMBL/GenBank/DDBJ databases">
        <authorList>
            <person name="Fulton L."/>
            <person name="Clifton S."/>
            <person name="Fulton B."/>
            <person name="Xu J."/>
            <person name="Minx P."/>
            <person name="Pepin K.H."/>
            <person name="Johnson M."/>
            <person name="Thiruvilangam P."/>
            <person name="Bhonagiri V."/>
            <person name="Nash W.E."/>
            <person name="Mardis E.R."/>
            <person name="Wilson R.K."/>
        </authorList>
    </citation>
    <scope>NUCLEOTIDE SEQUENCE [LARGE SCALE GENOMIC DNA]</scope>
    <source>
        <strain evidence="2">ATCC BAA-613 / DSM 15670 / CCUG 46953 / JCM 12243 / WAL 16351</strain>
    </source>
</reference>
<name>A8RZ07_ENTBW</name>
<organism evidence="1 2">
    <name type="scientific">Enterocloster bolteae (strain ATCC BAA-613 / DSM 15670 / CCUG 46953 / JCM 12243 / WAL 16351)</name>
    <name type="common">Clostridium bolteae</name>
    <dbReference type="NCBI Taxonomy" id="411902"/>
    <lineage>
        <taxon>Bacteria</taxon>
        <taxon>Bacillati</taxon>
        <taxon>Bacillota</taxon>
        <taxon>Clostridia</taxon>
        <taxon>Lachnospirales</taxon>
        <taxon>Lachnospiraceae</taxon>
        <taxon>Enterocloster</taxon>
    </lineage>
</organism>
<gene>
    <name evidence="1" type="ORF">CLOBOL_05285</name>
</gene>
<comment type="caution">
    <text evidence="1">The sequence shown here is derived from an EMBL/GenBank/DDBJ whole genome shotgun (WGS) entry which is preliminary data.</text>
</comment>
<reference evidence="1 2" key="2">
    <citation type="submission" date="2007-09" db="EMBL/GenBank/DDBJ databases">
        <title>Draft genome sequence of Clostridium bolteae (ATCC BAA-613).</title>
        <authorList>
            <person name="Sudarsanam P."/>
            <person name="Ley R."/>
            <person name="Guruge J."/>
            <person name="Turnbaugh P.J."/>
            <person name="Mahowald M."/>
            <person name="Liep D."/>
            <person name="Gordon J."/>
        </authorList>
    </citation>
    <scope>NUCLEOTIDE SEQUENCE [LARGE SCALE GENOMIC DNA]</scope>
    <source>
        <strain evidence="2">ATCC BAA-613 / DSM 15670 / CCUG 46953 / JCM 12243 / WAL 16351</strain>
    </source>
</reference>
<protein>
    <submittedName>
        <fullName evidence="1">Uncharacterized protein</fullName>
    </submittedName>
</protein>
<evidence type="ECO:0000313" key="2">
    <source>
        <dbReference type="Proteomes" id="UP000005396"/>
    </source>
</evidence>